<evidence type="ECO:0000313" key="2">
    <source>
        <dbReference type="Proteomes" id="UP000485058"/>
    </source>
</evidence>
<dbReference type="Gene3D" id="3.40.50.720">
    <property type="entry name" value="NAD(P)-binding Rossmann-like Domain"/>
    <property type="match status" value="1"/>
</dbReference>
<dbReference type="InterPro" id="IPR035985">
    <property type="entry name" value="Ubiquitin-activating_enz"/>
</dbReference>
<protein>
    <submittedName>
        <fullName evidence="1">tRNA threonylcarbamoyladenosine dehydratase</fullName>
    </submittedName>
</protein>
<name>A0A699ZKY6_HAELA</name>
<dbReference type="AlphaFoldDB" id="A0A699ZKY6"/>
<dbReference type="EMBL" id="BLLF01002270">
    <property type="protein sequence ID" value="GFH23427.1"/>
    <property type="molecule type" value="Genomic_DNA"/>
</dbReference>
<sequence length="123" mass="13168">MGLCWLQEFLTPEGAEALLLQGCRGAGGEGVGPFDWVVDAIDSVRPKQLLIASAFKLGIPLVTAMGAGGRLDPGRVRVVPLSTTFNDSFAALLRKGLRRLGVDLDQHSLAMAERGQSFKRECT</sequence>
<gene>
    <name evidence="1" type="ORF">HaLaN_21038</name>
</gene>
<dbReference type="GO" id="GO:0061504">
    <property type="term" value="P:cyclic threonylcarbamoyladenosine biosynthetic process"/>
    <property type="evidence" value="ECO:0007669"/>
    <property type="project" value="TreeGrafter"/>
</dbReference>
<reference evidence="1 2" key="1">
    <citation type="submission" date="2020-02" db="EMBL/GenBank/DDBJ databases">
        <title>Draft genome sequence of Haematococcus lacustris strain NIES-144.</title>
        <authorList>
            <person name="Morimoto D."/>
            <person name="Nakagawa S."/>
            <person name="Yoshida T."/>
            <person name="Sawayama S."/>
        </authorList>
    </citation>
    <scope>NUCLEOTIDE SEQUENCE [LARGE SCALE GENOMIC DNA]</scope>
    <source>
        <strain evidence="1 2">NIES-144</strain>
    </source>
</reference>
<accession>A0A699ZKY6</accession>
<dbReference type="Proteomes" id="UP000485058">
    <property type="component" value="Unassembled WGS sequence"/>
</dbReference>
<dbReference type="GO" id="GO:0008641">
    <property type="term" value="F:ubiquitin-like modifier activating enzyme activity"/>
    <property type="evidence" value="ECO:0007669"/>
    <property type="project" value="InterPro"/>
</dbReference>
<dbReference type="PANTHER" id="PTHR43267:SF1">
    <property type="entry name" value="TRNA THREONYLCARBAMOYLADENOSINE DEHYDRATASE"/>
    <property type="match status" value="1"/>
</dbReference>
<proteinExistence type="predicted"/>
<dbReference type="PANTHER" id="PTHR43267">
    <property type="entry name" value="TRNA THREONYLCARBAMOYLADENOSINE DEHYDRATASE"/>
    <property type="match status" value="1"/>
</dbReference>
<organism evidence="1 2">
    <name type="scientific">Haematococcus lacustris</name>
    <name type="common">Green alga</name>
    <name type="synonym">Haematococcus pluvialis</name>
    <dbReference type="NCBI Taxonomy" id="44745"/>
    <lineage>
        <taxon>Eukaryota</taxon>
        <taxon>Viridiplantae</taxon>
        <taxon>Chlorophyta</taxon>
        <taxon>core chlorophytes</taxon>
        <taxon>Chlorophyceae</taxon>
        <taxon>CS clade</taxon>
        <taxon>Chlamydomonadales</taxon>
        <taxon>Haematococcaceae</taxon>
        <taxon>Haematococcus</taxon>
    </lineage>
</organism>
<keyword evidence="2" id="KW-1185">Reference proteome</keyword>
<comment type="caution">
    <text evidence="1">The sequence shown here is derived from an EMBL/GenBank/DDBJ whole genome shotgun (WGS) entry which is preliminary data.</text>
</comment>
<evidence type="ECO:0000313" key="1">
    <source>
        <dbReference type="EMBL" id="GFH23427.1"/>
    </source>
</evidence>
<dbReference type="SUPFAM" id="SSF69572">
    <property type="entry name" value="Activating enzymes of the ubiquitin-like proteins"/>
    <property type="match status" value="1"/>
</dbReference>
<dbReference type="GO" id="GO:0061503">
    <property type="term" value="F:tRNA threonylcarbamoyladenosine dehydratase"/>
    <property type="evidence" value="ECO:0007669"/>
    <property type="project" value="TreeGrafter"/>
</dbReference>
<dbReference type="InterPro" id="IPR045886">
    <property type="entry name" value="ThiF/MoeB/HesA"/>
</dbReference>